<keyword evidence="3" id="KW-1185">Reference proteome</keyword>
<evidence type="ECO:0000256" key="1">
    <source>
        <dbReference type="SAM" id="SignalP"/>
    </source>
</evidence>
<evidence type="ECO:0000313" key="3">
    <source>
        <dbReference type="Proteomes" id="UP000571084"/>
    </source>
</evidence>
<dbReference type="RefSeq" id="WP_168056271.1">
    <property type="nucleotide sequence ID" value="NZ_JAAOZT010000009.1"/>
</dbReference>
<dbReference type="Proteomes" id="UP000571084">
    <property type="component" value="Unassembled WGS sequence"/>
</dbReference>
<feature type="chain" id="PRO_5033062316" evidence="1">
    <location>
        <begin position="33"/>
        <end position="371"/>
    </location>
</feature>
<reference evidence="2 3" key="1">
    <citation type="submission" date="2020-08" db="EMBL/GenBank/DDBJ databases">
        <title>Genomic Encyclopedia of Type Strains, Phase IV (KMG-IV): sequencing the most valuable type-strain genomes for metagenomic binning, comparative biology and taxonomic classification.</title>
        <authorList>
            <person name="Goeker M."/>
        </authorList>
    </citation>
    <scope>NUCLEOTIDE SEQUENCE [LARGE SCALE GENOMIC DNA]</scope>
    <source>
        <strain evidence="2 3">DSM 23240</strain>
    </source>
</reference>
<evidence type="ECO:0000313" key="2">
    <source>
        <dbReference type="EMBL" id="MBB5199919.1"/>
    </source>
</evidence>
<dbReference type="EMBL" id="JACHHQ010000003">
    <property type="protein sequence ID" value="MBB5199919.1"/>
    <property type="molecule type" value="Genomic_DNA"/>
</dbReference>
<keyword evidence="1" id="KW-0732">Signal</keyword>
<proteinExistence type="predicted"/>
<sequence>MQNPIQNKKLLKKILPLMIALATFGATQSVLAVDVARDARGQIKAIKATSNEQNYLDGLTVEVTQKAMANGGTEVLAEAVNTMSASPVPLRFRWFVPQNAVVENPDLSKTAGMAFNMPAEKDRNYDATLIATVLNGDASPLMRIINVTITPVGSTQAYLNGLTVDTVQKKGFDGSVELTIKAGNEEKSASPAPVKYSWWVATDNNVSTNQKTDIPEAHFTIPASQQKNYKVYVLASDARDNGSIIITRSLTVTPQGSTQEWVKGLTFDSTQTLQPDGSVEVKITHGNKYQPHSPTPVQYYWLADPLAIPGSMNPPKGQLLDLPELKFTMPAGQRVPYSAFVSASDVDDENVKAAHLVTINPQLSPKATAKK</sequence>
<comment type="caution">
    <text evidence="2">The sequence shown here is derived from an EMBL/GenBank/DDBJ whole genome shotgun (WGS) entry which is preliminary data.</text>
</comment>
<accession>A0A840RTX3</accession>
<name>A0A840RTX3_9BURK</name>
<organism evidence="2 3">
    <name type="scientific">Glaciimonas immobilis</name>
    <dbReference type="NCBI Taxonomy" id="728004"/>
    <lineage>
        <taxon>Bacteria</taxon>
        <taxon>Pseudomonadati</taxon>
        <taxon>Pseudomonadota</taxon>
        <taxon>Betaproteobacteria</taxon>
        <taxon>Burkholderiales</taxon>
        <taxon>Oxalobacteraceae</taxon>
        <taxon>Glaciimonas</taxon>
    </lineage>
</organism>
<feature type="signal peptide" evidence="1">
    <location>
        <begin position="1"/>
        <end position="32"/>
    </location>
</feature>
<gene>
    <name evidence="2" type="ORF">HNR39_001751</name>
</gene>
<dbReference type="AlphaFoldDB" id="A0A840RTX3"/>
<protein>
    <submittedName>
        <fullName evidence="2">Uncharacterized protein</fullName>
    </submittedName>
</protein>